<dbReference type="RefSeq" id="XP_013266698.1">
    <property type="nucleotide sequence ID" value="XM_013411244.1"/>
</dbReference>
<sequence length="201" mass="22799">MGPVKFNGAVMDNTSIFRADPSPEVDAAWDLLSAEGFEIITVSSDAISLSGHDPRLGVKAPASWFVPDSGRPRSVHHQSSTDENGAQYIAQIDVFHQIHCLDQLRRQINYDYYYGDKWGDNPPPQHMSHVKHCIHILLQNLMCHADVDIVPHNWVHYPDLHQKGRPYAEPLADFSIVKQCRDFEELLSWAKQNVVPDLAHK</sequence>
<dbReference type="Proteomes" id="UP000053617">
    <property type="component" value="Unassembled WGS sequence"/>
</dbReference>
<dbReference type="HOGENOM" id="CLU_042941_6_0_1"/>
<evidence type="ECO:0000313" key="2">
    <source>
        <dbReference type="EMBL" id="KIW99561.1"/>
    </source>
</evidence>
<dbReference type="PANTHER" id="PTHR33365">
    <property type="entry name" value="YALI0B05434P"/>
    <property type="match status" value="1"/>
</dbReference>
<evidence type="ECO:0000256" key="1">
    <source>
        <dbReference type="ARBA" id="ARBA00035112"/>
    </source>
</evidence>
<dbReference type="VEuPathDB" id="FungiDB:Z518_11300"/>
<dbReference type="GO" id="GO:0043386">
    <property type="term" value="P:mycotoxin biosynthetic process"/>
    <property type="evidence" value="ECO:0007669"/>
    <property type="project" value="InterPro"/>
</dbReference>
<proteinExistence type="inferred from homology"/>
<dbReference type="PANTHER" id="PTHR33365:SF14">
    <property type="entry name" value="TAT PATHWAY SIGNAL SEQUENCE"/>
    <property type="match status" value="1"/>
</dbReference>
<dbReference type="GeneID" id="25299371"/>
<evidence type="ECO:0000313" key="3">
    <source>
        <dbReference type="Proteomes" id="UP000053617"/>
    </source>
</evidence>
<name>A0A0D2FBU0_9EURO</name>
<dbReference type="OrthoDB" id="3687641at2759"/>
<dbReference type="Pfam" id="PF11807">
    <property type="entry name" value="UstYa"/>
    <property type="match status" value="1"/>
</dbReference>
<dbReference type="EMBL" id="KN847486">
    <property type="protein sequence ID" value="KIW99561.1"/>
    <property type="molecule type" value="Genomic_DNA"/>
</dbReference>
<accession>A0A0D2FBU0</accession>
<protein>
    <submittedName>
        <fullName evidence="2">Uncharacterized protein</fullName>
    </submittedName>
</protein>
<dbReference type="STRING" id="1442369.A0A0D2FBU0"/>
<organism evidence="2 3">
    <name type="scientific">Rhinocladiella mackenziei CBS 650.93</name>
    <dbReference type="NCBI Taxonomy" id="1442369"/>
    <lineage>
        <taxon>Eukaryota</taxon>
        <taxon>Fungi</taxon>
        <taxon>Dikarya</taxon>
        <taxon>Ascomycota</taxon>
        <taxon>Pezizomycotina</taxon>
        <taxon>Eurotiomycetes</taxon>
        <taxon>Chaetothyriomycetidae</taxon>
        <taxon>Chaetothyriales</taxon>
        <taxon>Herpotrichiellaceae</taxon>
        <taxon>Rhinocladiella</taxon>
    </lineage>
</organism>
<dbReference type="InterPro" id="IPR021765">
    <property type="entry name" value="UstYa-like"/>
</dbReference>
<dbReference type="AlphaFoldDB" id="A0A0D2FBU0"/>
<reference evidence="2 3" key="1">
    <citation type="submission" date="2015-01" db="EMBL/GenBank/DDBJ databases">
        <title>The Genome Sequence of Rhinocladiella mackenzie CBS 650.93.</title>
        <authorList>
            <consortium name="The Broad Institute Genomics Platform"/>
            <person name="Cuomo C."/>
            <person name="de Hoog S."/>
            <person name="Gorbushina A."/>
            <person name="Stielow B."/>
            <person name="Teixiera M."/>
            <person name="Abouelleil A."/>
            <person name="Chapman S.B."/>
            <person name="Priest M."/>
            <person name="Young S.K."/>
            <person name="Wortman J."/>
            <person name="Nusbaum C."/>
            <person name="Birren B."/>
        </authorList>
    </citation>
    <scope>NUCLEOTIDE SEQUENCE [LARGE SCALE GENOMIC DNA]</scope>
    <source>
        <strain evidence="2 3">CBS 650.93</strain>
    </source>
</reference>
<comment type="similarity">
    <text evidence="1">Belongs to the ustYa family.</text>
</comment>
<keyword evidence="3" id="KW-1185">Reference proteome</keyword>
<gene>
    <name evidence="2" type="ORF">Z518_11300</name>
</gene>